<evidence type="ECO:0000256" key="11">
    <source>
        <dbReference type="ARBA" id="ARBA00022741"/>
    </source>
</evidence>
<dbReference type="InterPro" id="IPR050823">
    <property type="entry name" value="Plant_Ser_Thr_Prot_Kinase"/>
</dbReference>
<keyword evidence="14" id="KW-1133">Transmembrane helix</keyword>
<sequence>MLTDSTMGEVVLALEAVLALQESGDSLVVSGRFYNNSNSFMKSGKIILSRTLRMMGDIESLGKKKRQNKLFLPCNSPAESGNTCQDVKVADSGLKIFNLDELKKASRNFSDDMVVGEGAFGKVYIAWFEKETFFPSKPGSGIPVAVKKLNPDGYQGFEEWQMEVKLLGELSHPNVIKLLGYCSKDRDLLLVYEFMHKGSLENYILKPKGLGRTLSWSTRVKIMLGTAKGIAFLHNSENQIIIRDVKTSNILLDQDFNAKIADLGLARSGPISGETHLITQVMGTYGYAAPEYVETGYLNGKNDIYAFGVVLLETLTGLRVFDKTRAKNEQDLVQWARPILLKKKKLMTIVDPGLGDDYPQEAMYKCAKLVLKCTKTESKDRPSIEQVLQSLERISCMKKECFLMFLHSLLCISSSVGFPDSTPVDSSGSWTPKLLSIQPTFERWQEAFTGVTLVIILLNIIVYKMMKLQETSLGENNIPPSLSHEHLCRRFLLSEMQLATNSFDESMIIGKGGFGKVYRGVIDDGATMVAIKRSDSRSKQGANEFWTEIRLLSGFRHSNLVSLIGYCDEFDEMMVVYEYISGGNLAERLYKLNGSSQKCSCVSWVDRLKICIGAARALDYLHTGTGVHHRVIHRDVKSSNILLDENNTAKVSDFGVSKVSTMDQESTHVSTDVKGSFGYFDPSYFLTRRLTRKSDVYSFGVVLLEVLCGRPSVDPSLGENDLGLVGWAQQFIEEGTSNRIIDPSLMGLTPSSRVKAQIMPNCLKAFLELADKCLQTRPKDRPTMGEVVVALEAVLALQKKGDSLVLSSHSDSNSNSSMKSGKIISLSRTLRNMLLAKRPVMGDVELQDGKKRQNKWFLRGSFSNKQASQTESGDTFQEVKVADSGLKIFNLDGLRKATRNFSDDMVVGEGAFGKVYIGWLQQETYAPSKLGSGIPVAVKKHNTDGYQGFEEWKAEVELLGKLSHPNVVKLLGYCSEDRDLLLVYEFILKGTLENFVLKQGVGRTLSWSIRVKIMIGTAKGIAFLHNKENQIIFRDLKTSNILLDEEFNAKISDLGLARHGPINGETHVITEVMGTYGYAAPEYVATGYLNGKNDIYALGVVLLEILTGLRVFDKTRPENEQDLVQWARPMLPKRKKLMSYSRPES</sequence>
<keyword evidence="5" id="KW-0597">Phosphoprotein</keyword>
<comment type="caution">
    <text evidence="22">The sequence shown here is derived from an EMBL/GenBank/DDBJ whole genome shotgun (WGS) entry which is preliminary data.</text>
</comment>
<keyword evidence="15" id="KW-0472">Membrane</keyword>
<dbReference type="InterPro" id="IPR008271">
    <property type="entry name" value="Ser/Thr_kinase_AS"/>
</dbReference>
<feature type="domain" description="Protein kinase" evidence="21">
    <location>
        <begin position="503"/>
        <end position="795"/>
    </location>
</feature>
<dbReference type="PROSITE" id="PS50011">
    <property type="entry name" value="PROTEIN_KINASE_DOM"/>
    <property type="match status" value="3"/>
</dbReference>
<keyword evidence="10" id="KW-0677">Repeat</keyword>
<evidence type="ECO:0000256" key="15">
    <source>
        <dbReference type="ARBA" id="ARBA00023136"/>
    </source>
</evidence>
<keyword evidence="6" id="KW-0433">Leucine-rich repeat</keyword>
<feature type="domain" description="Protein kinase" evidence="21">
    <location>
        <begin position="901"/>
        <end position="1145"/>
    </location>
</feature>
<gene>
    <name evidence="22" type="ORF">SSX86_008008</name>
</gene>
<name>A0AAP0H6E9_9ASTR</name>
<keyword evidence="13 20" id="KW-0067">ATP-binding</keyword>
<evidence type="ECO:0000256" key="19">
    <source>
        <dbReference type="ARBA" id="ARBA00048679"/>
    </source>
</evidence>
<keyword evidence="17" id="KW-0325">Glycoprotein</keyword>
<evidence type="ECO:0000256" key="8">
    <source>
        <dbReference type="ARBA" id="ARBA00022692"/>
    </source>
</evidence>
<comment type="catalytic activity">
    <reaction evidence="19">
        <text>L-seryl-[protein] + ATP = O-phospho-L-seryl-[protein] + ADP + H(+)</text>
        <dbReference type="Rhea" id="RHEA:17989"/>
        <dbReference type="Rhea" id="RHEA-COMP:9863"/>
        <dbReference type="Rhea" id="RHEA-COMP:11604"/>
        <dbReference type="ChEBI" id="CHEBI:15378"/>
        <dbReference type="ChEBI" id="CHEBI:29999"/>
        <dbReference type="ChEBI" id="CHEBI:30616"/>
        <dbReference type="ChEBI" id="CHEBI:83421"/>
        <dbReference type="ChEBI" id="CHEBI:456216"/>
        <dbReference type="EC" id="2.7.11.1"/>
    </reaction>
</comment>
<dbReference type="PROSITE" id="PS00108">
    <property type="entry name" value="PROTEIN_KINASE_ST"/>
    <property type="match status" value="1"/>
</dbReference>
<dbReference type="PROSITE" id="PS00107">
    <property type="entry name" value="PROTEIN_KINASE_ATP"/>
    <property type="match status" value="3"/>
</dbReference>
<evidence type="ECO:0000256" key="14">
    <source>
        <dbReference type="ARBA" id="ARBA00022989"/>
    </source>
</evidence>
<keyword evidence="7" id="KW-0808">Transferase</keyword>
<keyword evidence="4" id="KW-0723">Serine/threonine-protein kinase</keyword>
<evidence type="ECO:0000256" key="17">
    <source>
        <dbReference type="ARBA" id="ARBA00023180"/>
    </source>
</evidence>
<protein>
    <recommendedName>
        <fullName evidence="2">non-specific serine/threonine protein kinase</fullName>
        <ecNumber evidence="2">2.7.11.1</ecNumber>
    </recommendedName>
</protein>
<dbReference type="InterPro" id="IPR017441">
    <property type="entry name" value="Protein_kinase_ATP_BS"/>
</dbReference>
<dbReference type="GO" id="GO:0004674">
    <property type="term" value="F:protein serine/threonine kinase activity"/>
    <property type="evidence" value="ECO:0007669"/>
    <property type="project" value="UniProtKB-KW"/>
</dbReference>
<reference evidence="22 23" key="1">
    <citation type="submission" date="2024-04" db="EMBL/GenBank/DDBJ databases">
        <title>The reference genome of an endangered Asteraceae, Deinandra increscens subsp. villosa, native to the Central Coast of California.</title>
        <authorList>
            <person name="Guilliams M."/>
            <person name="Hasenstab-Lehman K."/>
            <person name="Meyer R."/>
            <person name="Mcevoy S."/>
        </authorList>
    </citation>
    <scope>NUCLEOTIDE SEQUENCE [LARGE SCALE GENOMIC DNA]</scope>
    <source>
        <tissue evidence="22">Leaf</tissue>
    </source>
</reference>
<evidence type="ECO:0000256" key="20">
    <source>
        <dbReference type="PROSITE-ProRule" id="PRU10141"/>
    </source>
</evidence>
<dbReference type="PANTHER" id="PTHR45621">
    <property type="entry name" value="OS01G0588500 PROTEIN-RELATED"/>
    <property type="match status" value="1"/>
</dbReference>
<keyword evidence="8" id="KW-0812">Transmembrane</keyword>
<proteinExistence type="predicted"/>
<keyword evidence="12" id="KW-0418">Kinase</keyword>
<dbReference type="GO" id="GO:0005524">
    <property type="term" value="F:ATP binding"/>
    <property type="evidence" value="ECO:0007669"/>
    <property type="project" value="UniProtKB-UniRule"/>
</dbReference>
<keyword evidence="9" id="KW-0732">Signal</keyword>
<dbReference type="GO" id="GO:0005886">
    <property type="term" value="C:plasma membrane"/>
    <property type="evidence" value="ECO:0007669"/>
    <property type="project" value="UniProtKB-SubCell"/>
</dbReference>
<dbReference type="FunFam" id="3.30.200.20:FF:000228">
    <property type="entry name" value="Serine/threonine-protein kinase BIK1"/>
    <property type="match status" value="1"/>
</dbReference>
<evidence type="ECO:0000256" key="13">
    <source>
        <dbReference type="ARBA" id="ARBA00022840"/>
    </source>
</evidence>
<evidence type="ECO:0000313" key="23">
    <source>
        <dbReference type="Proteomes" id="UP001408789"/>
    </source>
</evidence>
<evidence type="ECO:0000256" key="4">
    <source>
        <dbReference type="ARBA" id="ARBA00022527"/>
    </source>
</evidence>
<comment type="catalytic activity">
    <reaction evidence="18">
        <text>L-threonyl-[protein] + ATP = O-phospho-L-threonyl-[protein] + ADP + H(+)</text>
        <dbReference type="Rhea" id="RHEA:46608"/>
        <dbReference type="Rhea" id="RHEA-COMP:11060"/>
        <dbReference type="Rhea" id="RHEA-COMP:11605"/>
        <dbReference type="ChEBI" id="CHEBI:15378"/>
        <dbReference type="ChEBI" id="CHEBI:30013"/>
        <dbReference type="ChEBI" id="CHEBI:30616"/>
        <dbReference type="ChEBI" id="CHEBI:61977"/>
        <dbReference type="ChEBI" id="CHEBI:456216"/>
        <dbReference type="EC" id="2.7.11.1"/>
    </reaction>
</comment>
<dbReference type="InterPro" id="IPR011009">
    <property type="entry name" value="Kinase-like_dom_sf"/>
</dbReference>
<dbReference type="InterPro" id="IPR001245">
    <property type="entry name" value="Ser-Thr/Tyr_kinase_cat_dom"/>
</dbReference>
<dbReference type="Pfam" id="PF07714">
    <property type="entry name" value="PK_Tyr_Ser-Thr"/>
    <property type="match status" value="1"/>
</dbReference>
<dbReference type="EC" id="2.7.11.1" evidence="2"/>
<evidence type="ECO:0000256" key="3">
    <source>
        <dbReference type="ARBA" id="ARBA00022475"/>
    </source>
</evidence>
<dbReference type="FunFam" id="1.10.510.10:FF:000051">
    <property type="entry name" value="Receptor-like serine/threonine-protein kinase ALE2"/>
    <property type="match status" value="1"/>
</dbReference>
<dbReference type="FunFam" id="3.30.200.20:FF:000039">
    <property type="entry name" value="receptor-like protein kinase FERONIA"/>
    <property type="match status" value="1"/>
</dbReference>
<keyword evidence="11 20" id="KW-0547">Nucleotide-binding</keyword>
<evidence type="ECO:0000313" key="22">
    <source>
        <dbReference type="EMBL" id="KAK9071580.1"/>
    </source>
</evidence>
<dbReference type="EMBL" id="JBCNJP010000010">
    <property type="protein sequence ID" value="KAK9071580.1"/>
    <property type="molecule type" value="Genomic_DNA"/>
</dbReference>
<keyword evidence="16" id="KW-0675">Receptor</keyword>
<evidence type="ECO:0000256" key="6">
    <source>
        <dbReference type="ARBA" id="ARBA00022614"/>
    </source>
</evidence>
<dbReference type="InterPro" id="IPR000719">
    <property type="entry name" value="Prot_kinase_dom"/>
</dbReference>
<evidence type="ECO:0000256" key="12">
    <source>
        <dbReference type="ARBA" id="ARBA00022777"/>
    </source>
</evidence>
<feature type="binding site" evidence="20">
    <location>
        <position position="532"/>
    </location>
    <ligand>
        <name>ATP</name>
        <dbReference type="ChEBI" id="CHEBI:30616"/>
    </ligand>
</feature>
<evidence type="ECO:0000256" key="2">
    <source>
        <dbReference type="ARBA" id="ARBA00012513"/>
    </source>
</evidence>
<evidence type="ECO:0000256" key="1">
    <source>
        <dbReference type="ARBA" id="ARBA00004162"/>
    </source>
</evidence>
<dbReference type="Pfam" id="PF00069">
    <property type="entry name" value="Pkinase"/>
    <property type="match status" value="2"/>
</dbReference>
<keyword evidence="3" id="KW-1003">Cell membrane</keyword>
<evidence type="ECO:0000256" key="10">
    <source>
        <dbReference type="ARBA" id="ARBA00022737"/>
    </source>
</evidence>
<evidence type="ECO:0000256" key="9">
    <source>
        <dbReference type="ARBA" id="ARBA00022729"/>
    </source>
</evidence>
<comment type="subcellular location">
    <subcellularLocation>
        <location evidence="1">Cell membrane</location>
        <topology evidence="1">Single-pass membrane protein</topology>
    </subcellularLocation>
</comment>
<dbReference type="SUPFAM" id="SSF56112">
    <property type="entry name" value="Protein kinase-like (PK-like)"/>
    <property type="match status" value="3"/>
</dbReference>
<dbReference type="CDD" id="cd14066">
    <property type="entry name" value="STKc_IRAK"/>
    <property type="match status" value="1"/>
</dbReference>
<keyword evidence="23" id="KW-1185">Reference proteome</keyword>
<evidence type="ECO:0000256" key="16">
    <source>
        <dbReference type="ARBA" id="ARBA00023170"/>
    </source>
</evidence>
<dbReference type="Gene3D" id="1.10.510.10">
    <property type="entry name" value="Transferase(Phosphotransferase) domain 1"/>
    <property type="match status" value="3"/>
</dbReference>
<dbReference type="SMART" id="SM00220">
    <property type="entry name" value="S_TKc"/>
    <property type="match status" value="3"/>
</dbReference>
<dbReference type="Proteomes" id="UP001408789">
    <property type="component" value="Unassembled WGS sequence"/>
</dbReference>
<feature type="binding site" evidence="20">
    <location>
        <position position="148"/>
    </location>
    <ligand>
        <name>ATP</name>
        <dbReference type="ChEBI" id="CHEBI:30616"/>
    </ligand>
</feature>
<feature type="domain" description="Protein kinase" evidence="21">
    <location>
        <begin position="109"/>
        <end position="410"/>
    </location>
</feature>
<dbReference type="FunFam" id="1.10.510.10:FF:000358">
    <property type="entry name" value="Putative leucine-rich repeat receptor-like serine/threonine-protein kinase"/>
    <property type="match status" value="1"/>
</dbReference>
<evidence type="ECO:0000259" key="21">
    <source>
        <dbReference type="PROSITE" id="PS50011"/>
    </source>
</evidence>
<organism evidence="22 23">
    <name type="scientific">Deinandra increscens subsp. villosa</name>
    <dbReference type="NCBI Taxonomy" id="3103831"/>
    <lineage>
        <taxon>Eukaryota</taxon>
        <taxon>Viridiplantae</taxon>
        <taxon>Streptophyta</taxon>
        <taxon>Embryophyta</taxon>
        <taxon>Tracheophyta</taxon>
        <taxon>Spermatophyta</taxon>
        <taxon>Magnoliopsida</taxon>
        <taxon>eudicotyledons</taxon>
        <taxon>Gunneridae</taxon>
        <taxon>Pentapetalae</taxon>
        <taxon>asterids</taxon>
        <taxon>campanulids</taxon>
        <taxon>Asterales</taxon>
        <taxon>Asteraceae</taxon>
        <taxon>Asteroideae</taxon>
        <taxon>Heliantheae alliance</taxon>
        <taxon>Madieae</taxon>
        <taxon>Madiinae</taxon>
        <taxon>Deinandra</taxon>
    </lineage>
</organism>
<accession>A0AAP0H6E9</accession>
<dbReference type="AlphaFoldDB" id="A0AAP0H6E9"/>
<evidence type="ECO:0000256" key="18">
    <source>
        <dbReference type="ARBA" id="ARBA00047899"/>
    </source>
</evidence>
<evidence type="ECO:0000256" key="7">
    <source>
        <dbReference type="ARBA" id="ARBA00022679"/>
    </source>
</evidence>
<dbReference type="Gene3D" id="3.30.200.20">
    <property type="entry name" value="Phosphorylase Kinase, domain 1"/>
    <property type="match status" value="3"/>
</dbReference>
<feature type="binding site" evidence="20">
    <location>
        <position position="940"/>
    </location>
    <ligand>
        <name>ATP</name>
        <dbReference type="ChEBI" id="CHEBI:30616"/>
    </ligand>
</feature>
<evidence type="ECO:0000256" key="5">
    <source>
        <dbReference type="ARBA" id="ARBA00022553"/>
    </source>
</evidence>